<evidence type="ECO:0000313" key="3">
    <source>
        <dbReference type="EMBL" id="PKK67052.1"/>
    </source>
</evidence>
<evidence type="ECO:0000256" key="1">
    <source>
        <dbReference type="SAM" id="Coils"/>
    </source>
</evidence>
<dbReference type="VEuPathDB" id="FungiDB:FUN_021843"/>
<evidence type="ECO:0000313" key="4">
    <source>
        <dbReference type="Proteomes" id="UP000233469"/>
    </source>
</evidence>
<evidence type="ECO:0000256" key="2">
    <source>
        <dbReference type="SAM" id="MobiDB-lite"/>
    </source>
</evidence>
<dbReference type="Gene3D" id="1.10.287.1490">
    <property type="match status" value="1"/>
</dbReference>
<dbReference type="EMBL" id="LLXL01001011">
    <property type="protein sequence ID" value="PKK67052.1"/>
    <property type="molecule type" value="Genomic_DNA"/>
</dbReference>
<feature type="region of interest" description="Disordered" evidence="2">
    <location>
        <begin position="1"/>
        <end position="29"/>
    </location>
</feature>
<dbReference type="VEuPathDB" id="FungiDB:RhiirFUN_025343"/>
<dbReference type="AlphaFoldDB" id="A0A2N1MZH0"/>
<protein>
    <submittedName>
        <fullName evidence="3">Uncharacterized protein</fullName>
    </submittedName>
</protein>
<accession>A0A2N1MZH0</accession>
<gene>
    <name evidence="3" type="ORF">RhiirC2_867993</name>
</gene>
<dbReference type="VEuPathDB" id="FungiDB:RhiirA1_467320"/>
<reference evidence="3 4" key="2">
    <citation type="submission" date="2017-10" db="EMBL/GenBank/DDBJ databases">
        <title>Extensive intraspecific genome diversity in a model arbuscular mycorrhizal fungus.</title>
        <authorList>
            <person name="Chen E.C.H."/>
            <person name="Morin E."/>
            <person name="Baudet D."/>
            <person name="Noel J."/>
            <person name="Ndikumana S."/>
            <person name="Charron P."/>
            <person name="St-Onge C."/>
            <person name="Giorgi J."/>
            <person name="Grigoriev I.V."/>
            <person name="Roux C."/>
            <person name="Martin F.M."/>
            <person name="Corradi N."/>
        </authorList>
    </citation>
    <scope>NUCLEOTIDE SEQUENCE [LARGE SCALE GENOMIC DNA]</scope>
    <source>
        <strain evidence="3 4">C2</strain>
    </source>
</reference>
<organism evidence="3 4">
    <name type="scientific">Rhizophagus irregularis</name>
    <dbReference type="NCBI Taxonomy" id="588596"/>
    <lineage>
        <taxon>Eukaryota</taxon>
        <taxon>Fungi</taxon>
        <taxon>Fungi incertae sedis</taxon>
        <taxon>Mucoromycota</taxon>
        <taxon>Glomeromycotina</taxon>
        <taxon>Glomeromycetes</taxon>
        <taxon>Glomerales</taxon>
        <taxon>Glomeraceae</taxon>
        <taxon>Rhizophagus</taxon>
    </lineage>
</organism>
<reference evidence="3 4" key="1">
    <citation type="submission" date="2016-04" db="EMBL/GenBank/DDBJ databases">
        <title>Genome analyses suggest a sexual origin of heterokaryosis in a supposedly ancient asexual fungus.</title>
        <authorList>
            <person name="Ropars J."/>
            <person name="Sedzielewska K."/>
            <person name="Noel J."/>
            <person name="Charron P."/>
            <person name="Farinelli L."/>
            <person name="Marton T."/>
            <person name="Kruger M."/>
            <person name="Pelin A."/>
            <person name="Brachmann A."/>
            <person name="Corradi N."/>
        </authorList>
    </citation>
    <scope>NUCLEOTIDE SEQUENCE [LARGE SCALE GENOMIC DNA]</scope>
    <source>
        <strain evidence="3 4">C2</strain>
    </source>
</reference>
<dbReference type="Proteomes" id="UP000233469">
    <property type="component" value="Unassembled WGS sequence"/>
</dbReference>
<feature type="coiled-coil region" evidence="1">
    <location>
        <begin position="57"/>
        <end position="189"/>
    </location>
</feature>
<name>A0A2N1MZH0_9GLOM</name>
<proteinExistence type="predicted"/>
<sequence>MENVHTIWDSSTIGEGKKLGRPPNNRYSNNTKQCEVISLTQKLEVAIDNGLYLLDKCAELRNTCNKLTNENTQLRDGLEQSSKKLSKEIKQLLTDSKNVSNLEQQLAFDKQHIQSLTGELERLKSQYIVMQTTAAQHEVNLITSKKEVEVLNLRLKELESVSSEKITEIHSLESKLSSKTLELQKCEAEISSKSFELRTAKTECGVYKQHVSDMAEQSSIKKYQTQSPFPEKQNKETLGGGKILRSEFISGCENIYMK</sequence>
<comment type="caution">
    <text evidence="3">The sequence shown here is derived from an EMBL/GenBank/DDBJ whole genome shotgun (WGS) entry which is preliminary data.</text>
</comment>
<keyword evidence="1" id="KW-0175">Coiled coil</keyword>